<dbReference type="PROSITE" id="PS50157">
    <property type="entry name" value="ZINC_FINGER_C2H2_2"/>
    <property type="match status" value="3"/>
</dbReference>
<dbReference type="Pfam" id="PF00096">
    <property type="entry name" value="zf-C2H2"/>
    <property type="match status" value="2"/>
</dbReference>
<keyword evidence="4 6" id="KW-0862">Zinc</keyword>
<dbReference type="SMART" id="SM00355">
    <property type="entry name" value="ZnF_C2H2"/>
    <property type="match status" value="5"/>
</dbReference>
<dbReference type="RefSeq" id="XP_019536242.2">
    <property type="nucleotide sequence ID" value="XM_019680697.3"/>
</dbReference>
<organism evidence="9 10">
    <name type="scientific">Aedes albopictus</name>
    <name type="common">Asian tiger mosquito</name>
    <name type="synonym">Stegomyia albopicta</name>
    <dbReference type="NCBI Taxonomy" id="7160"/>
    <lineage>
        <taxon>Eukaryota</taxon>
        <taxon>Metazoa</taxon>
        <taxon>Ecdysozoa</taxon>
        <taxon>Arthropoda</taxon>
        <taxon>Hexapoda</taxon>
        <taxon>Insecta</taxon>
        <taxon>Pterygota</taxon>
        <taxon>Neoptera</taxon>
        <taxon>Endopterygota</taxon>
        <taxon>Diptera</taxon>
        <taxon>Nematocera</taxon>
        <taxon>Culicoidea</taxon>
        <taxon>Culicidae</taxon>
        <taxon>Culicinae</taxon>
        <taxon>Aedini</taxon>
        <taxon>Aedes</taxon>
        <taxon>Stegomyia</taxon>
    </lineage>
</organism>
<evidence type="ECO:0000313" key="10">
    <source>
        <dbReference type="Proteomes" id="UP000069940"/>
    </source>
</evidence>
<feature type="binding site" evidence="6">
    <location>
        <position position="23"/>
    </location>
    <ligand>
        <name>Zn(2+)</name>
        <dbReference type="ChEBI" id="CHEBI:29105"/>
    </ligand>
</feature>
<evidence type="ECO:0000259" key="7">
    <source>
        <dbReference type="PROSITE" id="PS50157"/>
    </source>
</evidence>
<dbReference type="SUPFAM" id="SSF57716">
    <property type="entry name" value="Glucocorticoid receptor-like (DNA-binding domain)"/>
    <property type="match status" value="1"/>
</dbReference>
<keyword evidence="2" id="KW-0677">Repeat</keyword>
<dbReference type="EnsemblMetazoa" id="AALFPA23_017234.R25119">
    <property type="protein sequence ID" value="AALFPA23_017234.P25119"/>
    <property type="gene ID" value="AALFPA23_017234"/>
</dbReference>
<evidence type="ECO:0000256" key="3">
    <source>
        <dbReference type="ARBA" id="ARBA00022771"/>
    </source>
</evidence>
<dbReference type="InterPro" id="IPR012934">
    <property type="entry name" value="Znf_AD"/>
</dbReference>
<dbReference type="PROSITE" id="PS51915">
    <property type="entry name" value="ZAD"/>
    <property type="match status" value="1"/>
</dbReference>
<dbReference type="InterPro" id="IPR013087">
    <property type="entry name" value="Znf_C2H2_type"/>
</dbReference>
<dbReference type="Proteomes" id="UP000069940">
    <property type="component" value="Unassembled WGS sequence"/>
</dbReference>
<reference evidence="9" key="2">
    <citation type="submission" date="2025-05" db="UniProtKB">
        <authorList>
            <consortium name="EnsemblMetazoa"/>
        </authorList>
    </citation>
    <scope>IDENTIFICATION</scope>
    <source>
        <strain evidence="9">Foshan</strain>
    </source>
</reference>
<dbReference type="PANTHER" id="PTHR24379:SF121">
    <property type="entry name" value="C2H2-TYPE DOMAIN-CONTAINING PROTEIN"/>
    <property type="match status" value="1"/>
</dbReference>
<feature type="domain" description="C2H2-type" evidence="7">
    <location>
        <begin position="329"/>
        <end position="356"/>
    </location>
</feature>
<dbReference type="Gene3D" id="3.30.160.60">
    <property type="entry name" value="Classic Zinc Finger"/>
    <property type="match status" value="3"/>
</dbReference>
<feature type="binding site" evidence="6">
    <location>
        <position position="61"/>
    </location>
    <ligand>
        <name>Zn(2+)</name>
        <dbReference type="ChEBI" id="CHEBI:29105"/>
    </ligand>
</feature>
<keyword evidence="3 5" id="KW-0863">Zinc-finger</keyword>
<feature type="domain" description="C2H2-type" evidence="7">
    <location>
        <begin position="301"/>
        <end position="324"/>
    </location>
</feature>
<dbReference type="Pfam" id="PF07776">
    <property type="entry name" value="zf-AD"/>
    <property type="match status" value="1"/>
</dbReference>
<dbReference type="SMART" id="SM00868">
    <property type="entry name" value="zf-AD"/>
    <property type="match status" value="1"/>
</dbReference>
<evidence type="ECO:0000256" key="1">
    <source>
        <dbReference type="ARBA" id="ARBA00022723"/>
    </source>
</evidence>
<proteinExistence type="predicted"/>
<evidence type="ECO:0008006" key="11">
    <source>
        <dbReference type="Google" id="ProtNLM"/>
    </source>
</evidence>
<sequence length="358" mass="41084">MASIVVKTEPQDSGSLFQTCRLCLSEDSVESVFNEEGLQLWISEYLSIEISSEDHLSQGVCSICRIQLMEFHQFRERCHEVQSALKSEIHTENVDAFNEKAIIESPLKSHEDELLLQSFQNVVADELIDIKEIKIENHDNREFSASSGTSEHTNGTQAAVFQIDDDTEQNHQSLESETCHVSTARLKCPIRVVYGPKTIECVACGVTFTNRKQYNVHLQKRRHIKQMLGIGDHEETITKTEFQCIKCPASFPTDLQLYNHYCRSHKPRKFACTKCPKKYVSNHELQRHTATVHTSGDERPFECNTCQKTFKLKANLYDHKKKVHGPKLHRCDVCGASFSTRCSLSRHVDIHNKIKYRQ</sequence>
<name>A0ABM1ZCJ4_AEDAL</name>
<reference evidence="10" key="1">
    <citation type="journal article" date="2015" name="Proc. Natl. Acad. Sci. U.S.A.">
        <title>Genome sequence of the Asian Tiger mosquito, Aedes albopictus, reveals insights into its biology, genetics, and evolution.</title>
        <authorList>
            <person name="Chen X.G."/>
            <person name="Jiang X."/>
            <person name="Gu J."/>
            <person name="Xu M."/>
            <person name="Wu Y."/>
            <person name="Deng Y."/>
            <person name="Zhang C."/>
            <person name="Bonizzoni M."/>
            <person name="Dermauw W."/>
            <person name="Vontas J."/>
            <person name="Armbruster P."/>
            <person name="Huang X."/>
            <person name="Yang Y."/>
            <person name="Zhang H."/>
            <person name="He W."/>
            <person name="Peng H."/>
            <person name="Liu Y."/>
            <person name="Wu K."/>
            <person name="Chen J."/>
            <person name="Lirakis M."/>
            <person name="Topalis P."/>
            <person name="Van Leeuwen T."/>
            <person name="Hall A.B."/>
            <person name="Jiang X."/>
            <person name="Thorpe C."/>
            <person name="Mueller R.L."/>
            <person name="Sun C."/>
            <person name="Waterhouse R.M."/>
            <person name="Yan G."/>
            <person name="Tu Z.J."/>
            <person name="Fang X."/>
            <person name="James A.A."/>
        </authorList>
    </citation>
    <scope>NUCLEOTIDE SEQUENCE [LARGE SCALE GENOMIC DNA]</scope>
    <source>
        <strain evidence="10">Foshan</strain>
    </source>
</reference>
<evidence type="ECO:0000256" key="4">
    <source>
        <dbReference type="ARBA" id="ARBA00022833"/>
    </source>
</evidence>
<dbReference type="PANTHER" id="PTHR24379">
    <property type="entry name" value="KRAB AND ZINC FINGER DOMAIN-CONTAINING"/>
    <property type="match status" value="1"/>
</dbReference>
<dbReference type="InterPro" id="IPR036236">
    <property type="entry name" value="Znf_C2H2_sf"/>
</dbReference>
<dbReference type="PROSITE" id="PS00028">
    <property type="entry name" value="ZINC_FINGER_C2H2_1"/>
    <property type="match status" value="5"/>
</dbReference>
<evidence type="ECO:0000256" key="5">
    <source>
        <dbReference type="PROSITE-ProRule" id="PRU00042"/>
    </source>
</evidence>
<protein>
    <recommendedName>
        <fullName evidence="11">C2h2-type zn-finger protein</fullName>
    </recommendedName>
</protein>
<evidence type="ECO:0000256" key="6">
    <source>
        <dbReference type="PROSITE-ProRule" id="PRU01263"/>
    </source>
</evidence>
<evidence type="ECO:0000256" key="2">
    <source>
        <dbReference type="ARBA" id="ARBA00022737"/>
    </source>
</evidence>
<feature type="domain" description="C2H2-type" evidence="7">
    <location>
        <begin position="270"/>
        <end position="298"/>
    </location>
</feature>
<keyword evidence="10" id="KW-1185">Reference proteome</keyword>
<dbReference type="GeneID" id="109407593"/>
<feature type="domain" description="ZAD" evidence="8">
    <location>
        <begin position="18"/>
        <end position="88"/>
    </location>
</feature>
<evidence type="ECO:0000259" key="8">
    <source>
        <dbReference type="PROSITE" id="PS51915"/>
    </source>
</evidence>
<feature type="binding site" evidence="6">
    <location>
        <position position="20"/>
    </location>
    <ligand>
        <name>Zn(2+)</name>
        <dbReference type="ChEBI" id="CHEBI:29105"/>
    </ligand>
</feature>
<feature type="binding site" evidence="6">
    <location>
        <position position="64"/>
    </location>
    <ligand>
        <name>Zn(2+)</name>
        <dbReference type="ChEBI" id="CHEBI:29105"/>
    </ligand>
</feature>
<dbReference type="Gene3D" id="3.40.1800.20">
    <property type="match status" value="1"/>
</dbReference>
<accession>A0ABM1ZCJ4</accession>
<dbReference type="Pfam" id="PF13894">
    <property type="entry name" value="zf-C2H2_4"/>
    <property type="match status" value="1"/>
</dbReference>
<evidence type="ECO:0000313" key="9">
    <source>
        <dbReference type="EnsemblMetazoa" id="AALFPA23_017234.P25119"/>
    </source>
</evidence>
<keyword evidence="1 6" id="KW-0479">Metal-binding</keyword>
<dbReference type="SUPFAM" id="SSF57667">
    <property type="entry name" value="beta-beta-alpha zinc fingers"/>
    <property type="match status" value="3"/>
</dbReference>